<evidence type="ECO:0000313" key="1">
    <source>
        <dbReference type="EMBL" id="CAL1393547.1"/>
    </source>
</evidence>
<keyword evidence="2" id="KW-1185">Reference proteome</keyword>
<gene>
    <name evidence="1" type="ORF">LTRI10_LOCUS34119</name>
</gene>
<name>A0AAV2F6C2_9ROSI</name>
<dbReference type="AlphaFoldDB" id="A0AAV2F6C2"/>
<protein>
    <submittedName>
        <fullName evidence="1">Uncharacterized protein</fullName>
    </submittedName>
</protein>
<sequence>MEGILTTCGCPLGRLSPSVIVIVILFKLRCREHHVEPTFNLFRYFFKMALLDNCLSLQKRKGRPNHFVEKCPKLGRSWFNGFFFMKAYRDSFFESGGAFLKEWRLGSVEEFNAPVELSQAEKDGARLICETRVNLCKTENRPPILEAYYNDGP</sequence>
<dbReference type="Proteomes" id="UP001497516">
    <property type="component" value="Chromosome 6"/>
</dbReference>
<proteinExistence type="predicted"/>
<organism evidence="1 2">
    <name type="scientific">Linum trigynum</name>
    <dbReference type="NCBI Taxonomy" id="586398"/>
    <lineage>
        <taxon>Eukaryota</taxon>
        <taxon>Viridiplantae</taxon>
        <taxon>Streptophyta</taxon>
        <taxon>Embryophyta</taxon>
        <taxon>Tracheophyta</taxon>
        <taxon>Spermatophyta</taxon>
        <taxon>Magnoliopsida</taxon>
        <taxon>eudicotyledons</taxon>
        <taxon>Gunneridae</taxon>
        <taxon>Pentapetalae</taxon>
        <taxon>rosids</taxon>
        <taxon>fabids</taxon>
        <taxon>Malpighiales</taxon>
        <taxon>Linaceae</taxon>
        <taxon>Linum</taxon>
    </lineage>
</organism>
<reference evidence="1 2" key="1">
    <citation type="submission" date="2024-04" db="EMBL/GenBank/DDBJ databases">
        <authorList>
            <person name="Fracassetti M."/>
        </authorList>
    </citation>
    <scope>NUCLEOTIDE SEQUENCE [LARGE SCALE GENOMIC DNA]</scope>
</reference>
<dbReference type="EMBL" id="OZ034819">
    <property type="protein sequence ID" value="CAL1393547.1"/>
    <property type="molecule type" value="Genomic_DNA"/>
</dbReference>
<accession>A0AAV2F6C2</accession>
<evidence type="ECO:0000313" key="2">
    <source>
        <dbReference type="Proteomes" id="UP001497516"/>
    </source>
</evidence>